<feature type="non-terminal residue" evidence="3">
    <location>
        <position position="1"/>
    </location>
</feature>
<evidence type="ECO:0000259" key="2">
    <source>
        <dbReference type="Pfam" id="PF10551"/>
    </source>
</evidence>
<evidence type="ECO:0000313" key="3">
    <source>
        <dbReference type="EMBL" id="KAF4650507.1"/>
    </source>
</evidence>
<dbReference type="OrthoDB" id="6612379at2759"/>
<dbReference type="AlphaFoldDB" id="A0A7J6KU44"/>
<proteinExistence type="predicted"/>
<feature type="region of interest" description="Disordered" evidence="1">
    <location>
        <begin position="1"/>
        <end position="20"/>
    </location>
</feature>
<evidence type="ECO:0000256" key="1">
    <source>
        <dbReference type="SAM" id="MobiDB-lite"/>
    </source>
</evidence>
<dbReference type="EMBL" id="JAAPAO010001242">
    <property type="protein sequence ID" value="KAF4650507.1"/>
    <property type="molecule type" value="Genomic_DNA"/>
</dbReference>
<dbReference type="Pfam" id="PF10551">
    <property type="entry name" value="MULE"/>
    <property type="match status" value="1"/>
</dbReference>
<reference evidence="3 4" key="1">
    <citation type="submission" date="2020-04" db="EMBL/GenBank/DDBJ databases">
        <title>Perkinsus chesapeaki whole genome sequence.</title>
        <authorList>
            <person name="Bogema D.R."/>
        </authorList>
    </citation>
    <scope>NUCLEOTIDE SEQUENCE [LARGE SCALE GENOMIC DNA]</scope>
    <source>
        <strain evidence="3">ATCC PRA-425</strain>
    </source>
</reference>
<feature type="compositionally biased region" description="Basic and acidic residues" evidence="1">
    <location>
        <begin position="1"/>
        <end position="10"/>
    </location>
</feature>
<protein>
    <recommendedName>
        <fullName evidence="2">MULE transposase domain-containing protein</fullName>
    </recommendedName>
</protein>
<comment type="caution">
    <text evidence="3">The sequence shown here is derived from an EMBL/GenBank/DDBJ whole genome shotgun (WGS) entry which is preliminary data.</text>
</comment>
<accession>A0A7J6KU44</accession>
<dbReference type="InterPro" id="IPR018289">
    <property type="entry name" value="MULE_transposase_dom"/>
</dbReference>
<evidence type="ECO:0000313" key="4">
    <source>
        <dbReference type="Proteomes" id="UP000591131"/>
    </source>
</evidence>
<feature type="domain" description="MULE transposase" evidence="2">
    <location>
        <begin position="223"/>
        <end position="321"/>
    </location>
</feature>
<organism evidence="3 4">
    <name type="scientific">Perkinsus chesapeaki</name>
    <name type="common">Clam parasite</name>
    <name type="synonym">Perkinsus andrewsi</name>
    <dbReference type="NCBI Taxonomy" id="330153"/>
    <lineage>
        <taxon>Eukaryota</taxon>
        <taxon>Sar</taxon>
        <taxon>Alveolata</taxon>
        <taxon>Perkinsozoa</taxon>
        <taxon>Perkinsea</taxon>
        <taxon>Perkinsida</taxon>
        <taxon>Perkinsidae</taxon>
        <taxon>Perkinsus</taxon>
    </lineage>
</organism>
<name>A0A7J6KU44_PERCH</name>
<dbReference type="Proteomes" id="UP000591131">
    <property type="component" value="Unassembled WGS sequence"/>
</dbReference>
<gene>
    <name evidence="3" type="ORF">FOL47_001101</name>
</gene>
<keyword evidence="4" id="KW-1185">Reference proteome</keyword>
<sequence length="543" mass="61399">DDHEFDSDSDHEPEDDDFDMQWRIVPSTRRSKKTGKFGKLLIIDGYKYWRRPTANTEKVRYICSTAGCNSTAYTLIIEKPDSNDVLDDVEEMLDLSSVKVHDHAPPDISKGWNRIVAHRVREITKETPFRCASSIYDEAVKIVPKESRHLVGSLTRFGPLIYRQRSEHLPPNPKSAKDVTLPDDLTDAVGESFVLANQMVSGERFVILGSPSGLAQLIEACTWVVDGTFKAAGGIFHQLLVFHKPATPVNTPLVFAFLEGRSTATYSTLLYLLQNCCLKIHRKKPCVQTIISDFEGGIVKAFPSTLGQVHHHLCLFHFSQNIIRRVDKLGLGRLHRANAHGFRSLCDMIRGLPFVPLDHLQPAWDSINEFFSKNMDSISAADKQTVAKFLKYIENTYISGNQISHGQPLFPPPQWNAADIAGGGDAGHRTSNVAESFNRKLNRRLASHNQSFFFTVFVLLEVHDKAQVQLKRATLGDKQREQSKRRRDCEVDLQNLYKNYFSHGLNRLSSPQYQRYTMLCASCIARARTADNTASRVSKRQKK</sequence>